<keyword evidence="11" id="KW-1185">Reference proteome</keyword>
<dbReference type="InterPro" id="IPR002744">
    <property type="entry name" value="MIP18-like"/>
</dbReference>
<evidence type="ECO:0000256" key="3">
    <source>
        <dbReference type="ARBA" id="ARBA00022723"/>
    </source>
</evidence>
<feature type="binding site" evidence="8">
    <location>
        <begin position="109"/>
        <end position="116"/>
    </location>
    <ligand>
        <name>ATP</name>
        <dbReference type="ChEBI" id="CHEBI:30616"/>
    </ligand>
</feature>
<keyword evidence="8" id="KW-0378">Hydrolase</keyword>
<dbReference type="Pfam" id="PF10609">
    <property type="entry name" value="ParA"/>
    <property type="match status" value="1"/>
</dbReference>
<dbReference type="InterPro" id="IPR019591">
    <property type="entry name" value="Mrp/NBP35_ATP-bd"/>
</dbReference>
<dbReference type="GO" id="GO:0016887">
    <property type="term" value="F:ATP hydrolysis activity"/>
    <property type="evidence" value="ECO:0007669"/>
    <property type="project" value="UniProtKB-UniRule"/>
</dbReference>
<dbReference type="InterPro" id="IPR027417">
    <property type="entry name" value="P-loop_NTPase"/>
</dbReference>
<dbReference type="SUPFAM" id="SSF117916">
    <property type="entry name" value="Fe-S cluster assembly (FSCA) domain-like"/>
    <property type="match status" value="1"/>
</dbReference>
<dbReference type="HAMAP" id="MF_02040">
    <property type="entry name" value="Mrp_NBP35"/>
    <property type="match status" value="1"/>
</dbReference>
<comment type="subunit">
    <text evidence="8">Homodimer.</text>
</comment>
<dbReference type="PANTHER" id="PTHR42961">
    <property type="entry name" value="IRON-SULFUR PROTEIN NUBPL"/>
    <property type="match status" value="1"/>
</dbReference>
<dbReference type="SUPFAM" id="SSF52540">
    <property type="entry name" value="P-loop containing nucleoside triphosphate hydrolases"/>
    <property type="match status" value="1"/>
</dbReference>
<comment type="caution">
    <text evidence="10">The sequence shown here is derived from an EMBL/GenBank/DDBJ whole genome shotgun (WGS) entry which is preliminary data.</text>
</comment>
<evidence type="ECO:0000259" key="9">
    <source>
        <dbReference type="Pfam" id="PF01883"/>
    </source>
</evidence>
<protein>
    <recommendedName>
        <fullName evidence="8">Iron-sulfur cluster carrier protein</fullName>
    </recommendedName>
</protein>
<dbReference type="eggNOG" id="COG0489">
    <property type="taxonomic scope" value="Bacteria"/>
</dbReference>
<dbReference type="InterPro" id="IPR033756">
    <property type="entry name" value="YlxH/NBP35"/>
</dbReference>
<evidence type="ECO:0000256" key="6">
    <source>
        <dbReference type="ARBA" id="ARBA00023004"/>
    </source>
</evidence>
<evidence type="ECO:0000313" key="11">
    <source>
        <dbReference type="Proteomes" id="UP000030134"/>
    </source>
</evidence>
<evidence type="ECO:0000256" key="8">
    <source>
        <dbReference type="HAMAP-Rule" id="MF_02040"/>
    </source>
</evidence>
<dbReference type="Gene3D" id="3.40.50.300">
    <property type="entry name" value="P-loop containing nucleotide triphosphate hydrolases"/>
    <property type="match status" value="1"/>
</dbReference>
<dbReference type="InterPro" id="IPR044304">
    <property type="entry name" value="NUBPL-like"/>
</dbReference>
<dbReference type="PROSITE" id="PS01215">
    <property type="entry name" value="MRP"/>
    <property type="match status" value="1"/>
</dbReference>
<dbReference type="GO" id="GO:0140663">
    <property type="term" value="F:ATP-dependent FeS chaperone activity"/>
    <property type="evidence" value="ECO:0007669"/>
    <property type="project" value="InterPro"/>
</dbReference>
<evidence type="ECO:0000256" key="7">
    <source>
        <dbReference type="ARBA" id="ARBA00023014"/>
    </source>
</evidence>
<dbReference type="InterPro" id="IPR000808">
    <property type="entry name" value="Mrp-like_CS"/>
</dbReference>
<dbReference type="AlphaFoldDB" id="A0A0A2G7Q2"/>
<name>A0A0A2G7Q2_9PORP</name>
<dbReference type="OrthoDB" id="9809679at2"/>
<dbReference type="GO" id="GO:0046872">
    <property type="term" value="F:metal ion binding"/>
    <property type="evidence" value="ECO:0007669"/>
    <property type="project" value="UniProtKB-KW"/>
</dbReference>
<feature type="domain" description="MIP18 family-like" evidence="9">
    <location>
        <begin position="9"/>
        <end position="72"/>
    </location>
</feature>
<dbReference type="STRING" id="266762.HQ36_02285"/>
<dbReference type="Gene3D" id="3.30.300.130">
    <property type="entry name" value="Fe-S cluster assembly (FSCA)"/>
    <property type="match status" value="1"/>
</dbReference>
<reference evidence="10 11" key="1">
    <citation type="submission" date="2014-08" db="EMBL/GenBank/DDBJ databases">
        <title>Porphyromonas gingivicanis strain:COT-022_OH1391 Genome sequencing.</title>
        <authorList>
            <person name="Wallis C."/>
            <person name="Deusch O."/>
            <person name="O'Flynn C."/>
            <person name="Davis I."/>
            <person name="Jospin G."/>
            <person name="Darling A.E."/>
            <person name="Coil D.A."/>
            <person name="Alexiev A."/>
            <person name="Horsfall A."/>
            <person name="Kirkwood N."/>
            <person name="Harris S."/>
            <person name="Eisen J.A."/>
        </authorList>
    </citation>
    <scope>NUCLEOTIDE SEQUENCE [LARGE SCALE GENOMIC DNA]</scope>
    <source>
        <strain evidence="11">COT-022 OH1391</strain>
    </source>
</reference>
<dbReference type="Proteomes" id="UP000030134">
    <property type="component" value="Unassembled WGS sequence"/>
</dbReference>
<comment type="similarity">
    <text evidence="2">In the C-terminal section; belongs to the Mrp/NBP35 ATP-binding proteins family.</text>
</comment>
<accession>A0A0A2G7Q2</accession>
<organism evidence="10 11">
    <name type="scientific">Porphyromonas gingivicanis</name>
    <dbReference type="NCBI Taxonomy" id="266762"/>
    <lineage>
        <taxon>Bacteria</taxon>
        <taxon>Pseudomonadati</taxon>
        <taxon>Bacteroidota</taxon>
        <taxon>Bacteroidia</taxon>
        <taxon>Bacteroidales</taxon>
        <taxon>Porphyromonadaceae</taxon>
        <taxon>Porphyromonas</taxon>
    </lineage>
</organism>
<gene>
    <name evidence="10" type="ORF">HQ36_02285</name>
</gene>
<dbReference type="PANTHER" id="PTHR42961:SF2">
    <property type="entry name" value="IRON-SULFUR PROTEIN NUBPL"/>
    <property type="match status" value="1"/>
</dbReference>
<dbReference type="RefSeq" id="WP_025843068.1">
    <property type="nucleotide sequence ID" value="NZ_JQZW01000006.1"/>
</dbReference>
<dbReference type="EMBL" id="JQZW01000006">
    <property type="protein sequence ID" value="KGN98457.1"/>
    <property type="molecule type" value="Genomic_DNA"/>
</dbReference>
<evidence type="ECO:0000256" key="5">
    <source>
        <dbReference type="ARBA" id="ARBA00022840"/>
    </source>
</evidence>
<sequence length="370" mass="39929">MKHLYPALILEALKHVRYPGTGEDIVSSGMVQDDIRIEGMKVSFSIRFPKSNDPFSKSLIKAAEQAVLTYASENAEIKGNITALFEAPDSEIKENPLEQVHNIVAVFSGKGGVGKSTLTANLAVALARKGYKVGLLDADIYGPSMPKMFACEAARPVAEQTPEGDKIVPVEVIHGIKLLSIGFFVDADKALVWRGAMASNALGQLIRDGLWGDLDYLLIDMPPGTSDIHLTLVQTIGITGAIVVTTPQEIALIDARKGIDMFTTDKVGVPILGIVENMSWFTPAELPENKYYIFGNGGGKRLSEELQIPFLGQIPLVQGVCEGGDTGVPVAARDNSLLATYFSDLADRVVEQVSYRNSNEPPTEKVKITT</sequence>
<keyword evidence="3 8" id="KW-0479">Metal-binding</keyword>
<dbReference type="GO" id="GO:0005524">
    <property type="term" value="F:ATP binding"/>
    <property type="evidence" value="ECO:0007669"/>
    <property type="project" value="UniProtKB-UniRule"/>
</dbReference>
<dbReference type="CDD" id="cd02037">
    <property type="entry name" value="Mrp_NBP35"/>
    <property type="match status" value="1"/>
</dbReference>
<evidence type="ECO:0000256" key="4">
    <source>
        <dbReference type="ARBA" id="ARBA00022741"/>
    </source>
</evidence>
<comment type="similarity">
    <text evidence="1">In the N-terminal section; belongs to the MIP18 family.</text>
</comment>
<comment type="function">
    <text evidence="8">Binds and transfers iron-sulfur (Fe-S) clusters to target apoproteins. Can hydrolyze ATP.</text>
</comment>
<dbReference type="Pfam" id="PF01883">
    <property type="entry name" value="FeS_assembly_P"/>
    <property type="match status" value="1"/>
</dbReference>
<dbReference type="InterPro" id="IPR034904">
    <property type="entry name" value="FSCA_dom_sf"/>
</dbReference>
<evidence type="ECO:0000256" key="2">
    <source>
        <dbReference type="ARBA" id="ARBA00008205"/>
    </source>
</evidence>
<evidence type="ECO:0000256" key="1">
    <source>
        <dbReference type="ARBA" id="ARBA00007352"/>
    </source>
</evidence>
<keyword evidence="6 8" id="KW-0408">Iron</keyword>
<keyword evidence="7 8" id="KW-0411">Iron-sulfur</keyword>
<dbReference type="FunFam" id="3.40.50.300:FF:001119">
    <property type="entry name" value="Iron-sulfur cluster carrier protein"/>
    <property type="match status" value="1"/>
</dbReference>
<evidence type="ECO:0000313" key="10">
    <source>
        <dbReference type="EMBL" id="KGN98457.1"/>
    </source>
</evidence>
<comment type="similarity">
    <text evidence="8">Belongs to the Mrp/NBP35 ATP-binding proteins family.</text>
</comment>
<keyword evidence="5 8" id="KW-0067">ATP-binding</keyword>
<dbReference type="GO" id="GO:0016226">
    <property type="term" value="P:iron-sulfur cluster assembly"/>
    <property type="evidence" value="ECO:0007669"/>
    <property type="project" value="InterPro"/>
</dbReference>
<keyword evidence="4 8" id="KW-0547">Nucleotide-binding</keyword>
<dbReference type="GO" id="GO:0051539">
    <property type="term" value="F:4 iron, 4 sulfur cluster binding"/>
    <property type="evidence" value="ECO:0007669"/>
    <property type="project" value="TreeGrafter"/>
</dbReference>
<proteinExistence type="inferred from homology"/>